<dbReference type="HOGENOM" id="CLU_1703274_0_0_11"/>
<gene>
    <name evidence="2" type="ORF">SVTN_11305</name>
</gene>
<proteinExistence type="predicted"/>
<feature type="compositionally biased region" description="Pro residues" evidence="1">
    <location>
        <begin position="96"/>
        <end position="111"/>
    </location>
</feature>
<name>A0A0B5I9C0_9ACTN</name>
<sequence>MDVRTWGLVMEVTVGLGERKHTEAYVMAHVSGSREDALEELERRARSFTPEHPRSPKRRRLLRKDDGFLLVVDGAWQSYVTRFTVAELLEDSAAPKPAPEPEPAPEPPAPEPESAAAEPEPEPEPEPDVERYADGVPVRPAWLGRDDLP</sequence>
<reference evidence="2 3" key="1">
    <citation type="submission" date="2014-12" db="EMBL/GenBank/DDBJ databases">
        <title>Complete genome sequence of Streptomyces vietnamensis strain GIMV4.0001, a genetic manipulable producer of the benzoisochromanequinone antibiotic granaticin.</title>
        <authorList>
            <person name="Deng M.R."/>
            <person name="Guo J."/>
            <person name="Ma L.Y."/>
            <person name="Feng G.D."/>
            <person name="Mo C.Y."/>
            <person name="Zhu H.H."/>
        </authorList>
    </citation>
    <scope>NUCLEOTIDE SEQUENCE [LARGE SCALE GENOMIC DNA]</scope>
    <source>
        <strain evidence="3">GIMV4.0001</strain>
    </source>
</reference>
<dbReference type="KEGG" id="svt:SVTN_11305"/>
<protein>
    <submittedName>
        <fullName evidence="2">Uncharacterized protein</fullName>
    </submittedName>
</protein>
<dbReference type="EMBL" id="CP010407">
    <property type="protein sequence ID" value="AJF64929.1"/>
    <property type="molecule type" value="Genomic_DNA"/>
</dbReference>
<dbReference type="Proteomes" id="UP000031774">
    <property type="component" value="Chromosome"/>
</dbReference>
<dbReference type="AlphaFoldDB" id="A0A0B5I9C0"/>
<keyword evidence="3" id="KW-1185">Reference proteome</keyword>
<evidence type="ECO:0000313" key="2">
    <source>
        <dbReference type="EMBL" id="AJF64929.1"/>
    </source>
</evidence>
<evidence type="ECO:0000256" key="1">
    <source>
        <dbReference type="SAM" id="MobiDB-lite"/>
    </source>
</evidence>
<feature type="region of interest" description="Disordered" evidence="1">
    <location>
        <begin position="91"/>
        <end position="149"/>
    </location>
</feature>
<dbReference type="RefSeq" id="WP_041128978.1">
    <property type="nucleotide sequence ID" value="NZ_CP010407.1"/>
</dbReference>
<accession>A0A0B5I9C0</accession>
<evidence type="ECO:0000313" key="3">
    <source>
        <dbReference type="Proteomes" id="UP000031774"/>
    </source>
</evidence>
<organism evidence="2 3">
    <name type="scientific">Streptomyces vietnamensis</name>
    <dbReference type="NCBI Taxonomy" id="362257"/>
    <lineage>
        <taxon>Bacteria</taxon>
        <taxon>Bacillati</taxon>
        <taxon>Actinomycetota</taxon>
        <taxon>Actinomycetes</taxon>
        <taxon>Kitasatosporales</taxon>
        <taxon>Streptomycetaceae</taxon>
        <taxon>Streptomyces</taxon>
    </lineage>
</organism>